<keyword evidence="1" id="KW-1133">Transmembrane helix</keyword>
<proteinExistence type="predicted"/>
<evidence type="ECO:0000313" key="2">
    <source>
        <dbReference type="EMBL" id="UOO82766.1"/>
    </source>
</evidence>
<protein>
    <submittedName>
        <fullName evidence="2">Uncharacterized protein</fullName>
    </submittedName>
</protein>
<evidence type="ECO:0000313" key="3">
    <source>
        <dbReference type="Proteomes" id="UP000829817"/>
    </source>
</evidence>
<feature type="transmembrane region" description="Helical" evidence="1">
    <location>
        <begin position="12"/>
        <end position="31"/>
    </location>
</feature>
<name>A0ABY4DV97_9NEIS</name>
<keyword evidence="1" id="KW-0812">Transmembrane</keyword>
<evidence type="ECO:0000256" key="1">
    <source>
        <dbReference type="SAM" id="Phobius"/>
    </source>
</evidence>
<dbReference type="Proteomes" id="UP000829817">
    <property type="component" value="Chromosome"/>
</dbReference>
<keyword evidence="3" id="KW-1185">Reference proteome</keyword>
<keyword evidence="1" id="KW-0472">Membrane</keyword>
<reference evidence="2 3" key="1">
    <citation type="journal article" date="2022" name="Res Sq">
        <title>Evolution of multicellular longitudinally dividing oral cavity symbionts (Neisseriaceae).</title>
        <authorList>
            <person name="Nyongesa S."/>
            <person name="Weber P."/>
            <person name="Bernet E."/>
            <person name="Pullido F."/>
            <person name="Nieckarz M."/>
            <person name="Delaby M."/>
            <person name="Nieves C."/>
            <person name="Viehboeck T."/>
            <person name="Krause N."/>
            <person name="Rivera-Millot A."/>
            <person name="Nakamura A."/>
            <person name="Vischer N."/>
            <person name="VanNieuwenhze M."/>
            <person name="Brun Y."/>
            <person name="Cava F."/>
            <person name="Bulgheresi S."/>
            <person name="Veyrier F."/>
        </authorList>
    </citation>
    <scope>NUCLEOTIDE SEQUENCE [LARGE SCALE GENOMIC DNA]</scope>
    <source>
        <strain evidence="2 3">CCUG 63373m</strain>
    </source>
</reference>
<organism evidence="2 3">
    <name type="scientific">Uruburuella testudinis</name>
    <dbReference type="NCBI Taxonomy" id="1282863"/>
    <lineage>
        <taxon>Bacteria</taxon>
        <taxon>Pseudomonadati</taxon>
        <taxon>Pseudomonadota</taxon>
        <taxon>Betaproteobacteria</taxon>
        <taxon>Neisseriales</taxon>
        <taxon>Neisseriaceae</taxon>
        <taxon>Uruburuella</taxon>
    </lineage>
</organism>
<sequence length="70" mass="8012">MNKYWEMAFNFDAQVWAVWFALAGFVIGWLHQGWAAGIVYGMIAPFMLIPIAFVFVLMGAVYELIPKKHS</sequence>
<dbReference type="RefSeq" id="WP_244786803.1">
    <property type="nucleotide sequence ID" value="NZ_CP091508.1"/>
</dbReference>
<gene>
    <name evidence="2" type="ORF">LVJ83_04690</name>
</gene>
<dbReference type="EMBL" id="CP091508">
    <property type="protein sequence ID" value="UOO82766.1"/>
    <property type="molecule type" value="Genomic_DNA"/>
</dbReference>
<feature type="transmembrane region" description="Helical" evidence="1">
    <location>
        <begin position="37"/>
        <end position="65"/>
    </location>
</feature>
<accession>A0ABY4DV97</accession>